<evidence type="ECO:0000313" key="5">
    <source>
        <dbReference type="EMBL" id="KMS74832.1"/>
    </source>
</evidence>
<dbReference type="PANTHER" id="PTHR47763">
    <property type="entry name" value="ALPHA-PROTEIN KINASE VWKA"/>
    <property type="match status" value="1"/>
</dbReference>
<protein>
    <submittedName>
        <fullName evidence="5">von Willebrand factor A</fullName>
    </submittedName>
</protein>
<accession>A0A0J7ZHB7</accession>
<dbReference type="InterPro" id="IPR056861">
    <property type="entry name" value="HMCN1-like_VWA"/>
</dbReference>
<dbReference type="PANTHER" id="PTHR47763:SF4">
    <property type="entry name" value="ALPHA-PROTEIN KINASE VWKA"/>
    <property type="match status" value="1"/>
</dbReference>
<reference evidence="5 6" key="1">
    <citation type="submission" date="2015-06" db="EMBL/GenBank/DDBJ databases">
        <authorList>
            <person name="Ju K.-S."/>
            <person name="Doroghazi J.R."/>
            <person name="Metcalf W.W."/>
        </authorList>
    </citation>
    <scope>NUCLEOTIDE SEQUENCE [LARGE SCALE GENOMIC DNA]</scope>
    <source>
        <strain evidence="5 6">NRRL 3414</strain>
    </source>
</reference>
<evidence type="ECO:0000313" key="6">
    <source>
        <dbReference type="Proteomes" id="UP000037432"/>
    </source>
</evidence>
<evidence type="ECO:0000256" key="1">
    <source>
        <dbReference type="ARBA" id="ARBA00004613"/>
    </source>
</evidence>
<feature type="domain" description="Hemicentin-1-like von Willebrand factor A" evidence="4">
    <location>
        <begin position="18"/>
        <end position="144"/>
    </location>
</feature>
<dbReference type="RefSeq" id="WP_048581328.1">
    <property type="nucleotide sequence ID" value="NZ_LFNT01000011.1"/>
</dbReference>
<comment type="caution">
    <text evidence="5">The sequence shown here is derived from an EMBL/GenBank/DDBJ whole genome shotgun (WGS) entry which is preliminary data.</text>
</comment>
<comment type="subcellular location">
    <subcellularLocation>
        <location evidence="1">Secreted</location>
    </subcellularLocation>
</comment>
<dbReference type="EMBL" id="LFNT01000011">
    <property type="protein sequence ID" value="KMS74832.1"/>
    <property type="molecule type" value="Genomic_DNA"/>
</dbReference>
<evidence type="ECO:0000256" key="2">
    <source>
        <dbReference type="ARBA" id="ARBA00022525"/>
    </source>
</evidence>
<dbReference type="AlphaFoldDB" id="A0A0J7ZHB7"/>
<name>A0A0J7ZHB7_STRVR</name>
<dbReference type="InterPro" id="IPR052969">
    <property type="entry name" value="Thr-specific_kinase-like"/>
</dbReference>
<dbReference type="PATRIC" id="fig|1938.3.peg.1063"/>
<dbReference type="OrthoDB" id="9805121at2"/>
<dbReference type="Pfam" id="PF25106">
    <property type="entry name" value="VWA_4"/>
    <property type="match status" value="1"/>
</dbReference>
<dbReference type="Gene3D" id="3.40.50.410">
    <property type="entry name" value="von Willebrand factor, type A domain"/>
    <property type="match status" value="1"/>
</dbReference>
<organism evidence="5 6">
    <name type="scientific">Streptomyces viridochromogenes</name>
    <dbReference type="NCBI Taxonomy" id="1938"/>
    <lineage>
        <taxon>Bacteria</taxon>
        <taxon>Bacillati</taxon>
        <taxon>Actinomycetota</taxon>
        <taxon>Actinomycetes</taxon>
        <taxon>Kitasatosporales</taxon>
        <taxon>Streptomycetaceae</taxon>
        <taxon>Streptomyces</taxon>
    </lineage>
</organism>
<dbReference type="SUPFAM" id="SSF53300">
    <property type="entry name" value="vWA-like"/>
    <property type="match status" value="1"/>
</dbReference>
<evidence type="ECO:0000256" key="3">
    <source>
        <dbReference type="ARBA" id="ARBA00022729"/>
    </source>
</evidence>
<keyword evidence="3" id="KW-0732">Signal</keyword>
<proteinExistence type="predicted"/>
<evidence type="ECO:0000259" key="4">
    <source>
        <dbReference type="Pfam" id="PF25106"/>
    </source>
</evidence>
<keyword evidence="2" id="KW-0964">Secreted</keyword>
<dbReference type="Proteomes" id="UP000037432">
    <property type="component" value="Unassembled WGS sequence"/>
</dbReference>
<sequence>MSAEIEKYQGNLQYAVDIVMCIDATGSMHPVLDVVKKSSLQFHLRLAEVMARKSKEISQLRLKVIAFRDFGDDPSDAIEQTDFLRLPQQVAEFEKFVRGLRATGGGDIPESGLEALALAINSPWETGLDRRRHVIVMFTDAPAHPLGTVGATAQTYPRDIPRSMDGLFEQWGYARSQTAVMEQSAKRLVLFAPEEEPWKEGIGEEWDLTLHFPSRAGEGLEEFEMDEIIETIANSL</sequence>
<gene>
    <name evidence="5" type="ORF">ACM01_12995</name>
</gene>
<dbReference type="CDD" id="cd00198">
    <property type="entry name" value="vWFA"/>
    <property type="match status" value="1"/>
</dbReference>
<dbReference type="InterPro" id="IPR036465">
    <property type="entry name" value="vWFA_dom_sf"/>
</dbReference>